<organism evidence="1 2">
    <name type="scientific">Cymbomonas tetramitiformis</name>
    <dbReference type="NCBI Taxonomy" id="36881"/>
    <lineage>
        <taxon>Eukaryota</taxon>
        <taxon>Viridiplantae</taxon>
        <taxon>Chlorophyta</taxon>
        <taxon>Pyramimonadophyceae</taxon>
        <taxon>Pyramimonadales</taxon>
        <taxon>Pyramimonadaceae</taxon>
        <taxon>Cymbomonas</taxon>
    </lineage>
</organism>
<dbReference type="AlphaFoldDB" id="A0AAE0L1G9"/>
<proteinExistence type="predicted"/>
<dbReference type="EMBL" id="LGRX02011948">
    <property type="protein sequence ID" value="KAK3268235.1"/>
    <property type="molecule type" value="Genomic_DNA"/>
</dbReference>
<evidence type="ECO:0000313" key="1">
    <source>
        <dbReference type="EMBL" id="KAK3268235.1"/>
    </source>
</evidence>
<dbReference type="Proteomes" id="UP001190700">
    <property type="component" value="Unassembled WGS sequence"/>
</dbReference>
<reference evidence="1 2" key="1">
    <citation type="journal article" date="2015" name="Genome Biol. Evol.">
        <title>Comparative Genomics of a Bacterivorous Green Alga Reveals Evolutionary Causalities and Consequences of Phago-Mixotrophic Mode of Nutrition.</title>
        <authorList>
            <person name="Burns J.A."/>
            <person name="Paasch A."/>
            <person name="Narechania A."/>
            <person name="Kim E."/>
        </authorList>
    </citation>
    <scope>NUCLEOTIDE SEQUENCE [LARGE SCALE GENOMIC DNA]</scope>
    <source>
        <strain evidence="1 2">PLY_AMNH</strain>
    </source>
</reference>
<sequence>MIGKGAEVEHVWLSREARDVIRGTRRRSATRLVYHTQGRLRTDLAGAANALRALCDDERDASANATGRGKASMKYCWYDFYDDADLRERESASITERREMVYETLRYYTQLPDLAEDANEDSRITPPLCDRDEIYDYASVLFVCAAMLSRHAFRHPVVGLNCASLRSRLCREETNIAPASSSAEFGEIHVVHACLLCLRR</sequence>
<protein>
    <submittedName>
        <fullName evidence="1">Uncharacterized protein</fullName>
    </submittedName>
</protein>
<evidence type="ECO:0000313" key="2">
    <source>
        <dbReference type="Proteomes" id="UP001190700"/>
    </source>
</evidence>
<accession>A0AAE0L1G9</accession>
<comment type="caution">
    <text evidence="1">The sequence shown here is derived from an EMBL/GenBank/DDBJ whole genome shotgun (WGS) entry which is preliminary data.</text>
</comment>
<keyword evidence="2" id="KW-1185">Reference proteome</keyword>
<name>A0AAE0L1G9_9CHLO</name>
<gene>
    <name evidence="1" type="ORF">CYMTET_23251</name>
</gene>